<dbReference type="PROSITE" id="PS50943">
    <property type="entry name" value="HTH_CROC1"/>
    <property type="match status" value="1"/>
</dbReference>
<feature type="domain" description="HTH cro/C1-type" evidence="1">
    <location>
        <begin position="6"/>
        <end position="33"/>
    </location>
</feature>
<evidence type="ECO:0000313" key="3">
    <source>
        <dbReference type="Proteomes" id="UP000501747"/>
    </source>
</evidence>
<dbReference type="CDD" id="cd00093">
    <property type="entry name" value="HTH_XRE"/>
    <property type="match status" value="1"/>
</dbReference>
<reference evidence="2 3" key="1">
    <citation type="submission" date="2020-03" db="EMBL/GenBank/DDBJ databases">
        <title>Vagococcus sp. nov., isolated from beetles.</title>
        <authorList>
            <person name="Hyun D.-W."/>
            <person name="Bae J.-W."/>
        </authorList>
    </citation>
    <scope>NUCLEOTIDE SEQUENCE [LARGE SCALE GENOMIC DNA]</scope>
    <source>
        <strain evidence="2 3">HDW17B</strain>
    </source>
</reference>
<keyword evidence="3" id="KW-1185">Reference proteome</keyword>
<dbReference type="KEGG" id="vhy:G7082_02925"/>
<dbReference type="AlphaFoldDB" id="A0A6G8AXN8"/>
<proteinExistence type="predicted"/>
<dbReference type="SUPFAM" id="SSF47413">
    <property type="entry name" value="lambda repressor-like DNA-binding domains"/>
    <property type="match status" value="1"/>
</dbReference>
<dbReference type="Gene3D" id="1.10.260.40">
    <property type="entry name" value="lambda repressor-like DNA-binding domains"/>
    <property type="match status" value="1"/>
</dbReference>
<evidence type="ECO:0000313" key="2">
    <source>
        <dbReference type="EMBL" id="QIL49722.1"/>
    </source>
</evidence>
<organism evidence="2 3">
    <name type="scientific">Vagococcus hydrophili</name>
    <dbReference type="NCBI Taxonomy" id="2714947"/>
    <lineage>
        <taxon>Bacteria</taxon>
        <taxon>Bacillati</taxon>
        <taxon>Bacillota</taxon>
        <taxon>Bacilli</taxon>
        <taxon>Lactobacillales</taxon>
        <taxon>Enterococcaceae</taxon>
        <taxon>Vagococcus</taxon>
    </lineage>
</organism>
<protein>
    <submittedName>
        <fullName evidence="2">Transcriptional regulator</fullName>
    </submittedName>
</protein>
<dbReference type="EMBL" id="CP049887">
    <property type="protein sequence ID" value="QIL49722.1"/>
    <property type="molecule type" value="Genomic_DNA"/>
</dbReference>
<dbReference type="InterPro" id="IPR001387">
    <property type="entry name" value="Cro/C1-type_HTH"/>
</dbReference>
<accession>A0A6G8AXN8</accession>
<dbReference type="GO" id="GO:0003677">
    <property type="term" value="F:DNA binding"/>
    <property type="evidence" value="ECO:0007669"/>
    <property type="project" value="InterPro"/>
</dbReference>
<name>A0A6G8AXN8_9ENTE</name>
<evidence type="ECO:0000259" key="1">
    <source>
        <dbReference type="PROSITE" id="PS50943"/>
    </source>
</evidence>
<dbReference type="Proteomes" id="UP000501747">
    <property type="component" value="Chromosome"/>
</dbReference>
<dbReference type="InterPro" id="IPR010982">
    <property type="entry name" value="Lambda_DNA-bd_dom_sf"/>
</dbReference>
<gene>
    <name evidence="2" type="ORF">G7082_02925</name>
</gene>
<sequence length="68" mass="8242">MDMNKIAGYRIMLGMTQDQMAKKFNISKQAYWKKEKRQTQFSDKEKMKFKEILKPLFPNITIDDIFFN</sequence>